<organism evidence="3 4">
    <name type="scientific">Thelonectria olida</name>
    <dbReference type="NCBI Taxonomy" id="1576542"/>
    <lineage>
        <taxon>Eukaryota</taxon>
        <taxon>Fungi</taxon>
        <taxon>Dikarya</taxon>
        <taxon>Ascomycota</taxon>
        <taxon>Pezizomycotina</taxon>
        <taxon>Sordariomycetes</taxon>
        <taxon>Hypocreomycetidae</taxon>
        <taxon>Hypocreales</taxon>
        <taxon>Nectriaceae</taxon>
        <taxon>Thelonectria</taxon>
    </lineage>
</organism>
<feature type="compositionally biased region" description="Polar residues" evidence="2">
    <location>
        <begin position="450"/>
        <end position="460"/>
    </location>
</feature>
<keyword evidence="4" id="KW-1185">Reference proteome</keyword>
<proteinExistence type="predicted"/>
<feature type="region of interest" description="Disordered" evidence="2">
    <location>
        <begin position="135"/>
        <end position="162"/>
    </location>
</feature>
<feature type="compositionally biased region" description="Low complexity" evidence="2">
    <location>
        <begin position="543"/>
        <end position="557"/>
    </location>
</feature>
<feature type="compositionally biased region" description="Low complexity" evidence="2">
    <location>
        <begin position="461"/>
        <end position="473"/>
    </location>
</feature>
<feature type="coiled-coil region" evidence="1">
    <location>
        <begin position="347"/>
        <end position="374"/>
    </location>
</feature>
<feature type="compositionally biased region" description="Low complexity" evidence="2">
    <location>
        <begin position="506"/>
        <end position="528"/>
    </location>
</feature>
<reference evidence="3 4" key="1">
    <citation type="journal article" date="2021" name="Nat. Commun.">
        <title>Genetic determinants of endophytism in the Arabidopsis root mycobiome.</title>
        <authorList>
            <person name="Mesny F."/>
            <person name="Miyauchi S."/>
            <person name="Thiergart T."/>
            <person name="Pickel B."/>
            <person name="Atanasova L."/>
            <person name="Karlsson M."/>
            <person name="Huettel B."/>
            <person name="Barry K.W."/>
            <person name="Haridas S."/>
            <person name="Chen C."/>
            <person name="Bauer D."/>
            <person name="Andreopoulos W."/>
            <person name="Pangilinan J."/>
            <person name="LaButti K."/>
            <person name="Riley R."/>
            <person name="Lipzen A."/>
            <person name="Clum A."/>
            <person name="Drula E."/>
            <person name="Henrissat B."/>
            <person name="Kohler A."/>
            <person name="Grigoriev I.V."/>
            <person name="Martin F.M."/>
            <person name="Hacquard S."/>
        </authorList>
    </citation>
    <scope>NUCLEOTIDE SEQUENCE [LARGE SCALE GENOMIC DNA]</scope>
    <source>
        <strain evidence="3 4">MPI-CAGE-CH-0241</strain>
    </source>
</reference>
<dbReference type="AlphaFoldDB" id="A0A9P9APT6"/>
<protein>
    <submittedName>
        <fullName evidence="3">Uncharacterized protein</fullName>
    </submittedName>
</protein>
<feature type="compositionally biased region" description="Basic and acidic residues" evidence="2">
    <location>
        <begin position="96"/>
        <end position="108"/>
    </location>
</feature>
<feature type="coiled-coil region" evidence="1">
    <location>
        <begin position="295"/>
        <end position="322"/>
    </location>
</feature>
<feature type="compositionally biased region" description="Acidic residues" evidence="2">
    <location>
        <begin position="564"/>
        <end position="579"/>
    </location>
</feature>
<keyword evidence="1" id="KW-0175">Coiled coil</keyword>
<feature type="compositionally biased region" description="Low complexity" evidence="2">
    <location>
        <begin position="488"/>
        <end position="499"/>
    </location>
</feature>
<dbReference type="Proteomes" id="UP000777438">
    <property type="component" value="Unassembled WGS sequence"/>
</dbReference>
<comment type="caution">
    <text evidence="3">The sequence shown here is derived from an EMBL/GenBank/DDBJ whole genome shotgun (WGS) entry which is preliminary data.</text>
</comment>
<dbReference type="OrthoDB" id="3905365at2759"/>
<feature type="region of interest" description="Disordered" evidence="2">
    <location>
        <begin position="450"/>
        <end position="624"/>
    </location>
</feature>
<feature type="region of interest" description="Disordered" evidence="2">
    <location>
        <begin position="46"/>
        <end position="112"/>
    </location>
</feature>
<sequence length="672" mass="74511">MSAKMESGSQPDEATTPKLGAPKDKNCPFCGQAFTSSSLGRHLDLYIKEKNPKQPDGVHDVEAIKKLRGNITRRQARPSLGARRASTPASTPKPSHQKEPPLPDKNDYKSPAIPREGQYVVDNYKHPFQPTWEATGVMNDIPRPGDETPEAMKRPGMQRSVSKQVVHKAQFDVKQKLSDAMDTARAAELALRELLSSWRAARLQLDTNSMPFEFDPFSLDFPALTLHCLQPPPTLFSSTQHPTSTSWSVQSPGQREFEALRSYFRNEFDSWKMTCASATSAAVDDSTFAHASGPYRDPREAVRKAEESAENLEAQVGEHLQSAYNVWESLPEQRRQELWVLELARSVGRKGKEMDKLKQEHHKLKQENSTYKSQIEDLCRLQQPREFKIAQPMRVPMEKALITALVEQGVRCGTGIGGGIEDSEVDLGSIVSKSIERWKNVITSTRVNTTGMNAQRSLDQPTATAPTAPMAPMSNGISQPSPQPQPQKPQQQQPPSQSQPQPPKTSPQQQQQQQSQQQKRQQQQQQTPQQPPLERVSTTSTNGGMTSEQTTGSTTTTAPPSIEETSDQDADAEMEDDDSFAIMNTSPAKVPQAPMQPQATLEVPRTRGPIQRANPNPQFMMPNGTGSPVARAPISLSRSMPNMNMTMQNSAMHNADMGMAMQGVRAEPMYME</sequence>
<feature type="region of interest" description="Disordered" evidence="2">
    <location>
        <begin position="1"/>
        <end position="33"/>
    </location>
</feature>
<evidence type="ECO:0000313" key="4">
    <source>
        <dbReference type="Proteomes" id="UP000777438"/>
    </source>
</evidence>
<evidence type="ECO:0000313" key="3">
    <source>
        <dbReference type="EMBL" id="KAH6894106.1"/>
    </source>
</evidence>
<accession>A0A9P9APT6</accession>
<name>A0A9P9APT6_9HYPO</name>
<dbReference type="EMBL" id="JAGPYM010000005">
    <property type="protein sequence ID" value="KAH6894106.1"/>
    <property type="molecule type" value="Genomic_DNA"/>
</dbReference>
<evidence type="ECO:0000256" key="2">
    <source>
        <dbReference type="SAM" id="MobiDB-lite"/>
    </source>
</evidence>
<evidence type="ECO:0000256" key="1">
    <source>
        <dbReference type="SAM" id="Coils"/>
    </source>
</evidence>
<gene>
    <name evidence="3" type="ORF">B0T10DRAFT_508372</name>
</gene>
<feature type="compositionally biased region" description="Basic and acidic residues" evidence="2">
    <location>
        <begin position="143"/>
        <end position="153"/>
    </location>
</feature>
<feature type="compositionally biased region" description="Basic and acidic residues" evidence="2">
    <location>
        <begin position="46"/>
        <end position="65"/>
    </location>
</feature>